<dbReference type="AlphaFoldDB" id="A0A975L852"/>
<gene>
    <name evidence="1" type="ORF">KGD82_16325</name>
</gene>
<accession>A0A975L852</accession>
<name>A0A975L852_9ACTN</name>
<sequence>MTVLDPSCPNLLATVISWHTQELPEVRAVTKNPATGQFKQAMPLVRFRPSPGGTSTWAGDTTTLLDVDWYDTSDDVLWASVRATTTVLERLAARHHAGLLVDDCAVHMVPGAAPYEDESVVRAFGVFRVTTRS</sequence>
<reference evidence="1" key="1">
    <citation type="submission" date="2021-05" db="EMBL/GenBank/DDBJ databases">
        <authorList>
            <person name="Kaiqin L."/>
            <person name="Jian G."/>
        </authorList>
    </citation>
    <scope>NUCLEOTIDE SEQUENCE</scope>
    <source>
        <strain evidence="1">HDS5</strain>
    </source>
</reference>
<keyword evidence="2" id="KW-1185">Reference proteome</keyword>
<proteinExistence type="predicted"/>
<evidence type="ECO:0000313" key="1">
    <source>
        <dbReference type="EMBL" id="QVJ00328.1"/>
    </source>
</evidence>
<dbReference type="EMBL" id="CP074402">
    <property type="protein sequence ID" value="QVJ00328.1"/>
    <property type="molecule type" value="Genomic_DNA"/>
</dbReference>
<evidence type="ECO:0000313" key="2">
    <source>
        <dbReference type="Proteomes" id="UP000682416"/>
    </source>
</evidence>
<protein>
    <submittedName>
        <fullName evidence="1">Uncharacterized protein</fullName>
    </submittedName>
</protein>
<dbReference type="Proteomes" id="UP000682416">
    <property type="component" value="Chromosome"/>
</dbReference>
<organism evidence="1 2">
    <name type="scientific">Nocardiopsis eucommiae</name>
    <dbReference type="NCBI Taxonomy" id="2831970"/>
    <lineage>
        <taxon>Bacteria</taxon>
        <taxon>Bacillati</taxon>
        <taxon>Actinomycetota</taxon>
        <taxon>Actinomycetes</taxon>
        <taxon>Streptosporangiales</taxon>
        <taxon>Nocardiopsidaceae</taxon>
        <taxon>Nocardiopsis</taxon>
    </lineage>
</organism>
<dbReference type="KEGG" id="nec:KGD82_16325"/>